<reference evidence="4 5" key="1">
    <citation type="journal article" date="2019" name="Emerg. Microbes Infect.">
        <title>Comprehensive subspecies identification of 175 nontuberculous mycobacteria species based on 7547 genomic profiles.</title>
        <authorList>
            <person name="Matsumoto Y."/>
            <person name="Kinjo T."/>
            <person name="Motooka D."/>
            <person name="Nabeya D."/>
            <person name="Jung N."/>
            <person name="Uechi K."/>
            <person name="Horii T."/>
            <person name="Iida T."/>
            <person name="Fujita J."/>
            <person name="Nakamura S."/>
        </authorList>
    </citation>
    <scope>NUCLEOTIDE SEQUENCE [LARGE SCALE GENOMIC DNA]</scope>
    <source>
        <strain evidence="4 5">JCM 13574</strain>
    </source>
</reference>
<evidence type="ECO:0000256" key="1">
    <source>
        <dbReference type="ARBA" id="ARBA00022553"/>
    </source>
</evidence>
<dbReference type="Proteomes" id="UP000466517">
    <property type="component" value="Chromosome"/>
</dbReference>
<dbReference type="Pfam" id="PF00498">
    <property type="entry name" value="FHA"/>
    <property type="match status" value="1"/>
</dbReference>
<keyword evidence="1" id="KW-0597">Phosphoprotein</keyword>
<keyword evidence="5" id="KW-1185">Reference proteome</keyword>
<sequence>MQGLVLQLTRVGFLLLLWLFIWSVLRILRTDIYAPTGAVMVRRGLALRGTLLPSRGERRNTPRHLVVTEGALAGTRIQLGAQPVLIGRADDSTLVLTDDYASTRHARLSPRGSEWYVEDLGSTNGTYLDRAKVTTAVRVPMGTPVRIGKTVIELRP</sequence>
<dbReference type="CDD" id="cd22693">
    <property type="entry name" value="FHA_FhaB-like"/>
    <property type="match status" value="1"/>
</dbReference>
<dbReference type="RefSeq" id="WP_163743139.1">
    <property type="nucleotide sequence ID" value="NZ_AP022610.1"/>
</dbReference>
<keyword evidence="2" id="KW-0472">Membrane</keyword>
<proteinExistence type="predicted"/>
<dbReference type="EMBL" id="AP022610">
    <property type="protein sequence ID" value="BBZ31118.1"/>
    <property type="molecule type" value="Genomic_DNA"/>
</dbReference>
<accession>A0A7I7XPE5</accession>
<dbReference type="InterPro" id="IPR000253">
    <property type="entry name" value="FHA_dom"/>
</dbReference>
<feature type="transmembrane region" description="Helical" evidence="2">
    <location>
        <begin position="6"/>
        <end position="25"/>
    </location>
</feature>
<organism evidence="4 5">
    <name type="scientific">Mycolicibacterium madagascariense</name>
    <dbReference type="NCBI Taxonomy" id="212765"/>
    <lineage>
        <taxon>Bacteria</taxon>
        <taxon>Bacillati</taxon>
        <taxon>Actinomycetota</taxon>
        <taxon>Actinomycetes</taxon>
        <taxon>Mycobacteriales</taxon>
        <taxon>Mycobacteriaceae</taxon>
        <taxon>Mycolicibacterium</taxon>
    </lineage>
</organism>
<evidence type="ECO:0000313" key="5">
    <source>
        <dbReference type="Proteomes" id="UP000466517"/>
    </source>
</evidence>
<dbReference type="KEGG" id="mmag:MMAD_54130"/>
<dbReference type="AlphaFoldDB" id="A0A7I7XPE5"/>
<protein>
    <submittedName>
        <fullName evidence="4">FHA domain-containing protein FhaB</fullName>
    </submittedName>
</protein>
<evidence type="ECO:0000313" key="4">
    <source>
        <dbReference type="EMBL" id="BBZ31118.1"/>
    </source>
</evidence>
<keyword evidence="2" id="KW-1133">Transmembrane helix</keyword>
<dbReference type="PROSITE" id="PS50006">
    <property type="entry name" value="FHA_DOMAIN"/>
    <property type="match status" value="1"/>
</dbReference>
<evidence type="ECO:0000256" key="2">
    <source>
        <dbReference type="SAM" id="Phobius"/>
    </source>
</evidence>
<name>A0A7I7XPE5_9MYCO</name>
<dbReference type="InterPro" id="IPR050923">
    <property type="entry name" value="Cell_Proc_Reg/RNA_Proc"/>
</dbReference>
<evidence type="ECO:0000259" key="3">
    <source>
        <dbReference type="PROSITE" id="PS50006"/>
    </source>
</evidence>
<dbReference type="InterPro" id="IPR008984">
    <property type="entry name" value="SMAD_FHA_dom_sf"/>
</dbReference>
<dbReference type="SMART" id="SM00240">
    <property type="entry name" value="FHA"/>
    <property type="match status" value="1"/>
</dbReference>
<keyword evidence="2" id="KW-0812">Transmembrane</keyword>
<gene>
    <name evidence="4" type="primary">fhaB</name>
    <name evidence="4" type="ORF">MMAD_54130</name>
</gene>
<dbReference type="SUPFAM" id="SSF49879">
    <property type="entry name" value="SMAD/FHA domain"/>
    <property type="match status" value="1"/>
</dbReference>
<feature type="domain" description="FHA" evidence="3">
    <location>
        <begin position="84"/>
        <end position="133"/>
    </location>
</feature>
<dbReference type="Gene3D" id="2.60.200.20">
    <property type="match status" value="1"/>
</dbReference>
<dbReference type="PANTHER" id="PTHR23308">
    <property type="entry name" value="NUCLEAR INHIBITOR OF PROTEIN PHOSPHATASE-1"/>
    <property type="match status" value="1"/>
</dbReference>